<comment type="caution">
    <text evidence="2">The sequence shown here is derived from an EMBL/GenBank/DDBJ whole genome shotgun (WGS) entry which is preliminary data.</text>
</comment>
<keyword evidence="3" id="KW-1185">Reference proteome</keyword>
<evidence type="ECO:0000259" key="1">
    <source>
        <dbReference type="Pfam" id="PF24750"/>
    </source>
</evidence>
<dbReference type="PANTHER" id="PTHR35546:SF21">
    <property type="entry name" value="F-BOX DOMAIN-CONTAINING PROTEIN"/>
    <property type="match status" value="1"/>
</dbReference>
<evidence type="ECO:0000313" key="3">
    <source>
        <dbReference type="Proteomes" id="UP001372338"/>
    </source>
</evidence>
<sequence length="411" mass="47000">MGNHNGVAVAVAVHPLNSKIMETVQSFLYSDVLFDVLVRIPVKDLLGLKSISTQWQNVISSRSFIKAQMENIELSLTGFILQENFRWCNEDIKTVNYLPVETTIKGGDKMQHQSVFHFLPEDVVVLASCKGLVCCRSCFPCEEPTIYVCNPSNKQYIKLDLNGYEKNESIALAFDLDSSFDTFTKFKLVRVKQIVIEDEDGDDNMHFEFELYSSETGAWWKSNETCQCDGNFIKNKGIYIGGVLHWLTDGDQVVTFDVEKELSWLISAPVPAFQFESFPEACIGESNGKLHYVLISEEGLHVWHLEDYYESKWTLKQCKPLEEIEAENPKLFFNLKNRVLERVDRELSPWMNPLGFKDGLLLLKVCADLFLYDIENNKMTLVCTLQDLDTNSMSYPTVLPHCLSLVPLRHA</sequence>
<feature type="domain" description="F-box protein At3g26010-like beta-propeller" evidence="1">
    <location>
        <begin position="121"/>
        <end position="317"/>
    </location>
</feature>
<dbReference type="AlphaFoldDB" id="A0AAN9HRM0"/>
<dbReference type="Pfam" id="PF24750">
    <property type="entry name" value="b-prop_At3g26010-like"/>
    <property type="match status" value="1"/>
</dbReference>
<accession>A0AAN9HRM0</accession>
<dbReference type="InterPro" id="IPR055290">
    <property type="entry name" value="At3g26010-like"/>
</dbReference>
<proteinExistence type="predicted"/>
<dbReference type="SUPFAM" id="SSF81383">
    <property type="entry name" value="F-box domain"/>
    <property type="match status" value="1"/>
</dbReference>
<dbReference type="Proteomes" id="UP001372338">
    <property type="component" value="Unassembled WGS sequence"/>
</dbReference>
<evidence type="ECO:0000313" key="2">
    <source>
        <dbReference type="EMBL" id="KAK7251766.1"/>
    </source>
</evidence>
<name>A0AAN9HRM0_CROPI</name>
<dbReference type="EMBL" id="JAYWIO010000007">
    <property type="protein sequence ID" value="KAK7251766.1"/>
    <property type="molecule type" value="Genomic_DNA"/>
</dbReference>
<protein>
    <recommendedName>
        <fullName evidence="1">F-box protein At3g26010-like beta-propeller domain-containing protein</fullName>
    </recommendedName>
</protein>
<gene>
    <name evidence="2" type="ORF">RIF29_35254</name>
</gene>
<dbReference type="PANTHER" id="PTHR35546">
    <property type="entry name" value="F-BOX PROTEIN INTERACTION DOMAIN PROTEIN-RELATED"/>
    <property type="match status" value="1"/>
</dbReference>
<dbReference type="InterPro" id="IPR056592">
    <property type="entry name" value="Beta-prop_At3g26010-like"/>
</dbReference>
<organism evidence="2 3">
    <name type="scientific">Crotalaria pallida</name>
    <name type="common">Smooth rattlebox</name>
    <name type="synonym">Crotalaria striata</name>
    <dbReference type="NCBI Taxonomy" id="3830"/>
    <lineage>
        <taxon>Eukaryota</taxon>
        <taxon>Viridiplantae</taxon>
        <taxon>Streptophyta</taxon>
        <taxon>Embryophyta</taxon>
        <taxon>Tracheophyta</taxon>
        <taxon>Spermatophyta</taxon>
        <taxon>Magnoliopsida</taxon>
        <taxon>eudicotyledons</taxon>
        <taxon>Gunneridae</taxon>
        <taxon>Pentapetalae</taxon>
        <taxon>rosids</taxon>
        <taxon>fabids</taxon>
        <taxon>Fabales</taxon>
        <taxon>Fabaceae</taxon>
        <taxon>Papilionoideae</taxon>
        <taxon>50 kb inversion clade</taxon>
        <taxon>genistoids sensu lato</taxon>
        <taxon>core genistoids</taxon>
        <taxon>Crotalarieae</taxon>
        <taxon>Crotalaria</taxon>
    </lineage>
</organism>
<dbReference type="InterPro" id="IPR017451">
    <property type="entry name" value="F-box-assoc_interact_dom"/>
</dbReference>
<dbReference type="NCBIfam" id="TIGR01640">
    <property type="entry name" value="F_box_assoc_1"/>
    <property type="match status" value="1"/>
</dbReference>
<reference evidence="2 3" key="1">
    <citation type="submission" date="2024-01" db="EMBL/GenBank/DDBJ databases">
        <title>The genomes of 5 underutilized Papilionoideae crops provide insights into root nodulation and disease resistanc.</title>
        <authorList>
            <person name="Yuan L."/>
        </authorList>
    </citation>
    <scope>NUCLEOTIDE SEQUENCE [LARGE SCALE GENOMIC DNA]</scope>
    <source>
        <strain evidence="2">ZHUSHIDOU_FW_LH</strain>
        <tissue evidence="2">Leaf</tissue>
    </source>
</reference>
<dbReference type="InterPro" id="IPR036047">
    <property type="entry name" value="F-box-like_dom_sf"/>
</dbReference>